<dbReference type="AlphaFoldDB" id="A0A1X7UZP2"/>
<dbReference type="InParanoid" id="A0A1X7UZP2"/>
<dbReference type="InterPro" id="IPR027417">
    <property type="entry name" value="P-loop_NTPase"/>
</dbReference>
<proteinExistence type="predicted"/>
<sequence length="299" mass="33567">MAGEAFLREIEERHNNLTDEQKKTVREIAKEADINEDLHLLLLGRPAVGKSTFAGELTEGKIKGSSGPSGGTKSSDIPGQWKYIKTEKMEKESSTKSSTKKAYFVHDTVGQGSIQVDLDEMKREAKEVCEQSRHCNVFLCIGWEDRIDDINTQIAFDVCDSLGMWQNVIVVITKCDSTYQESDSTSEESIQIKRIEHDWKDSIAVKLESMNVEGSEIAKITEKIVFYPNNKIKPADQESRLIWAKTLMKRLKDIIQNEKKADNAAPALSNGISIMLNLLSQTIERFNALGCIQPVPDDL</sequence>
<organism evidence="2">
    <name type="scientific">Amphimedon queenslandica</name>
    <name type="common">Sponge</name>
    <dbReference type="NCBI Taxonomy" id="400682"/>
    <lineage>
        <taxon>Eukaryota</taxon>
        <taxon>Metazoa</taxon>
        <taxon>Porifera</taxon>
        <taxon>Demospongiae</taxon>
        <taxon>Heteroscleromorpha</taxon>
        <taxon>Haplosclerida</taxon>
        <taxon>Niphatidae</taxon>
        <taxon>Amphimedon</taxon>
    </lineage>
</organism>
<dbReference type="CDD" id="cd00882">
    <property type="entry name" value="Ras_like_GTPase"/>
    <property type="match status" value="1"/>
</dbReference>
<dbReference type="SUPFAM" id="SSF52540">
    <property type="entry name" value="P-loop containing nucleoside triphosphate hydrolases"/>
    <property type="match status" value="1"/>
</dbReference>
<dbReference type="EnsemblMetazoa" id="Aqu2.1.33161_001">
    <property type="protein sequence ID" value="Aqu2.1.33161_001"/>
    <property type="gene ID" value="Aqu2.1.33161"/>
</dbReference>
<evidence type="ECO:0008006" key="3">
    <source>
        <dbReference type="Google" id="ProtNLM"/>
    </source>
</evidence>
<evidence type="ECO:0000256" key="1">
    <source>
        <dbReference type="SAM" id="MobiDB-lite"/>
    </source>
</evidence>
<evidence type="ECO:0000313" key="2">
    <source>
        <dbReference type="EnsemblMetazoa" id="Aqu2.1.33161_001"/>
    </source>
</evidence>
<feature type="compositionally biased region" description="Low complexity" evidence="1">
    <location>
        <begin position="63"/>
        <end position="75"/>
    </location>
</feature>
<feature type="region of interest" description="Disordered" evidence="1">
    <location>
        <begin position="54"/>
        <end position="78"/>
    </location>
</feature>
<dbReference type="Gene3D" id="3.40.50.300">
    <property type="entry name" value="P-loop containing nucleotide triphosphate hydrolases"/>
    <property type="match status" value="1"/>
</dbReference>
<accession>A0A1X7UZP2</accession>
<name>A0A1X7UZP2_AMPQE</name>
<protein>
    <recommendedName>
        <fullName evidence="3">G domain-containing protein</fullName>
    </recommendedName>
</protein>
<reference evidence="2" key="1">
    <citation type="submission" date="2017-05" db="UniProtKB">
        <authorList>
            <consortium name="EnsemblMetazoa"/>
        </authorList>
    </citation>
    <scope>IDENTIFICATION</scope>
</reference>